<evidence type="ECO:0000259" key="21">
    <source>
        <dbReference type="Pfam" id="PF14260"/>
    </source>
</evidence>
<comment type="similarity">
    <text evidence="2">Belongs to the DNA polymerase type-B family.</text>
</comment>
<name>A0A9D4ZQK7_ADICA</name>
<evidence type="ECO:0000259" key="20">
    <source>
        <dbReference type="Pfam" id="PF03104"/>
    </source>
</evidence>
<dbReference type="GO" id="GO:0006287">
    <property type="term" value="P:base-excision repair, gap-filling"/>
    <property type="evidence" value="ECO:0007669"/>
    <property type="project" value="TreeGrafter"/>
</dbReference>
<evidence type="ECO:0000259" key="19">
    <source>
        <dbReference type="Pfam" id="PF00136"/>
    </source>
</evidence>
<comment type="caution">
    <text evidence="22">The sequence shown here is derived from an EMBL/GenBank/DDBJ whole genome shotgun (WGS) entry which is preliminary data.</text>
</comment>
<evidence type="ECO:0000256" key="11">
    <source>
        <dbReference type="ARBA" id="ARBA00022839"/>
    </source>
</evidence>
<dbReference type="GO" id="GO:0006297">
    <property type="term" value="P:nucleotide-excision repair, DNA gap filling"/>
    <property type="evidence" value="ECO:0007669"/>
    <property type="project" value="TreeGrafter"/>
</dbReference>
<dbReference type="GO" id="GO:0003887">
    <property type="term" value="F:DNA-directed DNA polymerase activity"/>
    <property type="evidence" value="ECO:0007669"/>
    <property type="project" value="UniProtKB-KW"/>
</dbReference>
<keyword evidence="9" id="KW-0378">Hydrolase</keyword>
<comment type="catalytic activity">
    <reaction evidence="17">
        <text>DNA(n) + a 2'-deoxyribonucleoside 5'-triphosphate = DNA(n+1) + diphosphate</text>
        <dbReference type="Rhea" id="RHEA:22508"/>
        <dbReference type="Rhea" id="RHEA-COMP:17339"/>
        <dbReference type="Rhea" id="RHEA-COMP:17340"/>
        <dbReference type="ChEBI" id="CHEBI:33019"/>
        <dbReference type="ChEBI" id="CHEBI:61560"/>
        <dbReference type="ChEBI" id="CHEBI:173112"/>
        <dbReference type="EC" id="2.7.7.7"/>
    </reaction>
</comment>
<dbReference type="AlphaFoldDB" id="A0A9D4ZQK7"/>
<evidence type="ECO:0000313" key="23">
    <source>
        <dbReference type="Proteomes" id="UP000886520"/>
    </source>
</evidence>
<accession>A0A9D4ZQK7</accession>
<evidence type="ECO:0000256" key="1">
    <source>
        <dbReference type="ARBA" id="ARBA00001966"/>
    </source>
</evidence>
<dbReference type="InterPro" id="IPR006133">
    <property type="entry name" value="DNA-dir_DNA_pol_B_exonuc"/>
</dbReference>
<dbReference type="SMART" id="SM00486">
    <property type="entry name" value="POLBc"/>
    <property type="match status" value="1"/>
</dbReference>
<dbReference type="Gene3D" id="1.10.132.60">
    <property type="entry name" value="DNA polymerase family B, C-terminal domain"/>
    <property type="match status" value="1"/>
</dbReference>
<evidence type="ECO:0000256" key="10">
    <source>
        <dbReference type="ARBA" id="ARBA00022833"/>
    </source>
</evidence>
<dbReference type="GO" id="GO:0000166">
    <property type="term" value="F:nucleotide binding"/>
    <property type="evidence" value="ECO:0007669"/>
    <property type="project" value="InterPro"/>
</dbReference>
<keyword evidence="7" id="KW-0540">Nuclease</keyword>
<feature type="domain" description="C4-type zinc-finger of DNA polymerase delta" evidence="21">
    <location>
        <begin position="1074"/>
        <end position="1150"/>
    </location>
</feature>
<dbReference type="InterPro" id="IPR036397">
    <property type="entry name" value="RNaseH_sf"/>
</dbReference>
<organism evidence="22 23">
    <name type="scientific">Adiantum capillus-veneris</name>
    <name type="common">Maidenhair fern</name>
    <dbReference type="NCBI Taxonomy" id="13818"/>
    <lineage>
        <taxon>Eukaryota</taxon>
        <taxon>Viridiplantae</taxon>
        <taxon>Streptophyta</taxon>
        <taxon>Embryophyta</taxon>
        <taxon>Tracheophyta</taxon>
        <taxon>Polypodiopsida</taxon>
        <taxon>Polypodiidae</taxon>
        <taxon>Polypodiales</taxon>
        <taxon>Pteridineae</taxon>
        <taxon>Pteridaceae</taxon>
        <taxon>Vittarioideae</taxon>
        <taxon>Adiantum</taxon>
    </lineage>
</organism>
<dbReference type="InterPro" id="IPR006172">
    <property type="entry name" value="DNA-dir_DNA_pol_B"/>
</dbReference>
<dbReference type="EC" id="2.7.7.7" evidence="3"/>
<dbReference type="InterPro" id="IPR042087">
    <property type="entry name" value="DNA_pol_B_thumb"/>
</dbReference>
<dbReference type="GO" id="GO:0043625">
    <property type="term" value="C:delta DNA polymerase complex"/>
    <property type="evidence" value="ECO:0007669"/>
    <property type="project" value="TreeGrafter"/>
</dbReference>
<keyword evidence="6" id="KW-0548">Nucleotidyltransferase</keyword>
<dbReference type="Pfam" id="PF14260">
    <property type="entry name" value="zf-C4pol"/>
    <property type="match status" value="1"/>
</dbReference>
<dbReference type="Pfam" id="PF03104">
    <property type="entry name" value="DNA_pol_B_exo1"/>
    <property type="match status" value="1"/>
</dbReference>
<dbReference type="GO" id="GO:0046872">
    <property type="term" value="F:metal ion binding"/>
    <property type="evidence" value="ECO:0007669"/>
    <property type="project" value="UniProtKB-KW"/>
</dbReference>
<dbReference type="PANTHER" id="PTHR10322:SF35">
    <property type="entry name" value="DNA-DIRECTED DNA POLYMERASE"/>
    <property type="match status" value="1"/>
</dbReference>
<gene>
    <name evidence="22" type="ORF">GOP47_0000478</name>
</gene>
<feature type="domain" description="DNA-directed DNA polymerase family B exonuclease" evidence="20">
    <location>
        <begin position="363"/>
        <end position="515"/>
    </location>
</feature>
<keyword evidence="12" id="KW-0239">DNA-directed DNA polymerase</keyword>
<dbReference type="GO" id="GO:0051539">
    <property type="term" value="F:4 iron, 4 sulfur cluster binding"/>
    <property type="evidence" value="ECO:0007669"/>
    <property type="project" value="UniProtKB-KW"/>
</dbReference>
<evidence type="ECO:0000256" key="16">
    <source>
        <dbReference type="ARBA" id="ARBA00024411"/>
    </source>
</evidence>
<dbReference type="InterPro" id="IPR006134">
    <property type="entry name" value="DNA-dir_DNA_pol_B_multi_dom"/>
</dbReference>
<keyword evidence="8" id="KW-0479">Metal-binding</keyword>
<feature type="domain" description="DNA-directed DNA polymerase family B multifunctional" evidence="19">
    <location>
        <begin position="582"/>
        <end position="1029"/>
    </location>
</feature>
<keyword evidence="14" id="KW-0411">Iron-sulfur</keyword>
<dbReference type="GO" id="GO:0003677">
    <property type="term" value="F:DNA binding"/>
    <property type="evidence" value="ECO:0007669"/>
    <property type="project" value="UniProtKB-KW"/>
</dbReference>
<evidence type="ECO:0000256" key="15">
    <source>
        <dbReference type="ARBA" id="ARBA00023125"/>
    </source>
</evidence>
<evidence type="ECO:0000256" key="12">
    <source>
        <dbReference type="ARBA" id="ARBA00022932"/>
    </source>
</evidence>
<evidence type="ECO:0000256" key="14">
    <source>
        <dbReference type="ARBA" id="ARBA00023014"/>
    </source>
</evidence>
<evidence type="ECO:0000256" key="6">
    <source>
        <dbReference type="ARBA" id="ARBA00022695"/>
    </source>
</evidence>
<reference evidence="22" key="1">
    <citation type="submission" date="2021-01" db="EMBL/GenBank/DDBJ databases">
        <title>Adiantum capillus-veneris genome.</title>
        <authorList>
            <person name="Fang Y."/>
            <person name="Liao Q."/>
        </authorList>
    </citation>
    <scope>NUCLEOTIDE SEQUENCE</scope>
    <source>
        <strain evidence="22">H3</strain>
        <tissue evidence="22">Leaf</tissue>
    </source>
</reference>
<evidence type="ECO:0000256" key="18">
    <source>
        <dbReference type="SAM" id="MobiDB-lite"/>
    </source>
</evidence>
<dbReference type="InterPro" id="IPR025687">
    <property type="entry name" value="Znf-C4pol"/>
</dbReference>
<dbReference type="InterPro" id="IPR012337">
    <property type="entry name" value="RNaseH-like_sf"/>
</dbReference>
<dbReference type="InterPro" id="IPR050240">
    <property type="entry name" value="DNA_pol_type-B"/>
</dbReference>
<dbReference type="Pfam" id="PF00136">
    <property type="entry name" value="DNA_pol_B"/>
    <property type="match status" value="1"/>
</dbReference>
<dbReference type="SUPFAM" id="SSF56672">
    <property type="entry name" value="DNA/RNA polymerases"/>
    <property type="match status" value="1"/>
</dbReference>
<dbReference type="EMBL" id="JABFUD020000001">
    <property type="protein sequence ID" value="KAI5084309.1"/>
    <property type="molecule type" value="Genomic_DNA"/>
</dbReference>
<dbReference type="SUPFAM" id="SSF53098">
    <property type="entry name" value="Ribonuclease H-like"/>
    <property type="match status" value="1"/>
</dbReference>
<evidence type="ECO:0000256" key="3">
    <source>
        <dbReference type="ARBA" id="ARBA00012417"/>
    </source>
</evidence>
<dbReference type="GO" id="GO:0045004">
    <property type="term" value="P:DNA replication proofreading"/>
    <property type="evidence" value="ECO:0007669"/>
    <property type="project" value="TreeGrafter"/>
</dbReference>
<dbReference type="Gene3D" id="3.30.420.10">
    <property type="entry name" value="Ribonuclease H-like superfamily/Ribonuclease H"/>
    <property type="match status" value="1"/>
</dbReference>
<evidence type="ECO:0000256" key="4">
    <source>
        <dbReference type="ARBA" id="ARBA00022485"/>
    </source>
</evidence>
<dbReference type="Gene3D" id="1.10.287.690">
    <property type="entry name" value="Helix hairpin bin"/>
    <property type="match status" value="1"/>
</dbReference>
<sequence>MEEESGRGSHGTLEMLLLDAKFADAPPSARRTTPTVHLYGVTWEGRNVCCIINDFKPYFWFPAPTLGNIDKDLGAESLEKLRQYLDEQVLISKKRQGIDDESFVAQISLHHRTPLMYYRPGGPFHFLKVEVWRSKDVAIVAKVMKSLAQSNQGMHLGFSWQDSTCYEEDIKLGMRFFCDTDIAGGAWIEVSCPQIVHFSQQTTHCAEEFTASWRTIKGLTPDATQFMEFSVMQYNPEAGVESSRLEGGASTQHERNVSLEEGGSDETKFEAGKDTGKAPWLALSPFKIVILDVQCGKANLPQGLSSTFTAGRGKRPRSDIDSDRQNFNGCIGSGIEGASAEACDDVENISRSTAGHSLHPSKDPVLLITSTLISEAGEKTYIFMHGLGLPRKAPPGTILQSFDSEHAMLLAWQELLRVELDPDVICVYQLKDSIRYLVERFRVLKLGILDVSRCKGRATEVKSVVSYGKHWVKQQARMTATSNQEVFRAAIEGRVIIDVLRVVLVAYNLSTFTLAECCQVFLGKTKEVLNSIIITEVWRGRYGGGHRLMRYSLNEAKVTWELTQKLQIIPELIEMARVTGISISDSLYKAQMIRVQSLLLRSARKEGWLLGGPTINGQLSESPFLIHPKECKTAGFYKDPVAILDFASLYPSLYMAHNLCYTTLVHPEDVGMLPEESLMKSPTGAYFVVSSVRHGILPRICGALISARKLAKEQMAAPNLSSTERAVFDARQKALKLCSNALYGFTGAGASPQQALPIADSCLSMGAASCKHAVELVKSTFKNAKVLYAQTDSVFIQFCGATVDEAIKLGKEAADVTTKAFPPPMSLKFEKVLCPFLLLQVNRYAGKDVTYPIDVDKGGRMFVRGLESERRDVPPFVRGVSKIALQEILLNENVGAALDACKHEIKRLLSGKCSMMELIMTGGLWRVDDHDISRLASAIKSPKKESGGAATAEEGRGPHVALAVRLKRNDPERQFHIGERIPYVLVNNSSRLQDDMAEDPVNAIIGNMQLNYQVYLENKLRKPLESILEYVAHSSQIHDVFNGSHTVASPFVSTSIGHSAQASMKSFFKSKTPCLSCRKPLDGVDKPNILCKACKQSGASQSTVISLTAENREYERKLVLGQAACIRCHSGGFYKAVLCTNTDCPVFYCRSEIPDIYRKLASSIEKLELECSVNQDL</sequence>
<keyword evidence="13" id="KW-0408">Iron</keyword>
<keyword evidence="4" id="KW-0004">4Fe-4S</keyword>
<evidence type="ECO:0000256" key="17">
    <source>
        <dbReference type="ARBA" id="ARBA00049244"/>
    </source>
</evidence>
<dbReference type="GO" id="GO:0008296">
    <property type="term" value="F:3'-5'-DNA exonuclease activity"/>
    <property type="evidence" value="ECO:0007669"/>
    <property type="project" value="TreeGrafter"/>
</dbReference>
<dbReference type="OrthoDB" id="2414538at2759"/>
<keyword evidence="11" id="KW-0269">Exonuclease</keyword>
<evidence type="ECO:0000256" key="8">
    <source>
        <dbReference type="ARBA" id="ARBA00022723"/>
    </source>
</evidence>
<evidence type="ECO:0000256" key="2">
    <source>
        <dbReference type="ARBA" id="ARBA00005755"/>
    </source>
</evidence>
<dbReference type="PRINTS" id="PR00106">
    <property type="entry name" value="DNAPOLB"/>
</dbReference>
<evidence type="ECO:0000256" key="5">
    <source>
        <dbReference type="ARBA" id="ARBA00022679"/>
    </source>
</evidence>
<keyword evidence="23" id="KW-1185">Reference proteome</keyword>
<evidence type="ECO:0000313" key="22">
    <source>
        <dbReference type="EMBL" id="KAI5084309.1"/>
    </source>
</evidence>
<evidence type="ECO:0000256" key="9">
    <source>
        <dbReference type="ARBA" id="ARBA00022801"/>
    </source>
</evidence>
<feature type="region of interest" description="Disordered" evidence="18">
    <location>
        <begin position="240"/>
        <end position="271"/>
    </location>
</feature>
<dbReference type="InterPro" id="IPR023211">
    <property type="entry name" value="DNA_pol_palm_dom_sf"/>
</dbReference>
<comment type="cofactor">
    <cofactor evidence="1">
        <name>[4Fe-4S] cluster</name>
        <dbReference type="ChEBI" id="CHEBI:49883"/>
    </cofactor>
</comment>
<evidence type="ECO:0000256" key="13">
    <source>
        <dbReference type="ARBA" id="ARBA00023004"/>
    </source>
</evidence>
<dbReference type="InterPro" id="IPR043502">
    <property type="entry name" value="DNA/RNA_pol_sf"/>
</dbReference>
<evidence type="ECO:0000256" key="7">
    <source>
        <dbReference type="ARBA" id="ARBA00022722"/>
    </source>
</evidence>
<keyword evidence="15" id="KW-0238">DNA-binding</keyword>
<proteinExistence type="inferred from homology"/>
<protein>
    <recommendedName>
        <fullName evidence="16">DNA polymerase delta catalytic subunit</fullName>
        <ecNumber evidence="3">2.7.7.7</ecNumber>
    </recommendedName>
</protein>
<keyword evidence="5" id="KW-0808">Transferase</keyword>
<dbReference type="Gene3D" id="3.90.1600.10">
    <property type="entry name" value="Palm domain of DNA polymerase"/>
    <property type="match status" value="1"/>
</dbReference>
<dbReference type="Proteomes" id="UP000886520">
    <property type="component" value="Chromosome 1"/>
</dbReference>
<keyword evidence="10" id="KW-0862">Zinc</keyword>
<dbReference type="PANTHER" id="PTHR10322">
    <property type="entry name" value="DNA POLYMERASE CATALYTIC SUBUNIT"/>
    <property type="match status" value="1"/>
</dbReference>
<dbReference type="Gene3D" id="3.30.342.10">
    <property type="entry name" value="DNA Polymerase, chain B, domain 1"/>
    <property type="match status" value="1"/>
</dbReference>